<reference evidence="2 3" key="1">
    <citation type="submission" date="2017-06" db="EMBL/GenBank/DDBJ databases">
        <authorList>
            <person name="Kim H.J."/>
            <person name="Triplett B.A."/>
        </authorList>
    </citation>
    <scope>NUCLEOTIDE SEQUENCE [LARGE SCALE GENOMIC DNA]</scope>
</reference>
<evidence type="ECO:0000313" key="3">
    <source>
        <dbReference type="Proteomes" id="UP000223841"/>
    </source>
</evidence>
<organism evidence="2 3">
    <name type="scientific">Bacillus phage PPIsBest</name>
    <dbReference type="NCBI Taxonomy" id="2024234"/>
    <lineage>
        <taxon>Viruses</taxon>
        <taxon>Duplodnaviria</taxon>
        <taxon>Heunggongvirae</taxon>
        <taxon>Uroviricota</taxon>
        <taxon>Caudoviricetes</taxon>
        <taxon>Herelleviridae</taxon>
        <taxon>Bastillevirinae</taxon>
        <taxon>Wphvirus</taxon>
        <taxon>Wphvirus hakuna</taxon>
    </lineage>
</organism>
<dbReference type="Proteomes" id="UP000223841">
    <property type="component" value="Segment"/>
</dbReference>
<proteinExistence type="predicted"/>
<keyword evidence="1" id="KW-0175">Coiled coil</keyword>
<evidence type="ECO:0000313" key="2">
    <source>
        <dbReference type="EMBL" id="ASR78469.1"/>
    </source>
</evidence>
<accession>A0A222Z1U3</accession>
<evidence type="ECO:0000256" key="1">
    <source>
        <dbReference type="SAM" id="Coils"/>
    </source>
</evidence>
<protein>
    <submittedName>
        <fullName evidence="2">Uncharacterized protein</fullName>
    </submittedName>
</protein>
<dbReference type="EMBL" id="MF288917">
    <property type="protein sequence ID" value="ASR78469.1"/>
    <property type="molecule type" value="Genomic_DNA"/>
</dbReference>
<name>A0A222Z1U3_9CAUD</name>
<sequence length="87" mass="10149">MEIKETLDNLNQEITKTILRLSAKSREQSTLSAKMQENSDQMLYLSSILQQLNEEKEQLEMVRRITEAERKITDLDCTMLKMGARLT</sequence>
<feature type="coiled-coil region" evidence="1">
    <location>
        <begin position="7"/>
        <end position="69"/>
    </location>
</feature>
<gene>
    <name evidence="2" type="ORF">PPISBEST_213</name>
</gene>